<gene>
    <name evidence="1" type="ORF">ACFR99_01525</name>
</gene>
<dbReference type="EMBL" id="JBHUDI010000001">
    <property type="protein sequence ID" value="MFD1562250.1"/>
    <property type="molecule type" value="Genomic_DNA"/>
</dbReference>
<keyword evidence="2" id="KW-1185">Reference proteome</keyword>
<accession>A0ABD6BBW0</accession>
<dbReference type="AlphaFoldDB" id="A0ABD6BBW0"/>
<protein>
    <submittedName>
        <fullName evidence="1">Uncharacterized protein</fullName>
    </submittedName>
</protein>
<comment type="caution">
    <text evidence="1">The sequence shown here is derived from an EMBL/GenBank/DDBJ whole genome shotgun (WGS) entry which is preliminary data.</text>
</comment>
<sequence length="137" mass="14016">MNQALESDRTKMAVDIAVTGALAVQPNGPAKVTTYSYLKHTNTFIQTASQDGVQAGIEATGKSAVQAEIANQVSGGIVHTSQQAVSAASENEAVSKGVDKVNNNFGTPSEEAAKATLGSVISNGADAMMTDSSKDNE</sequence>
<dbReference type="Proteomes" id="UP001597076">
    <property type="component" value="Unassembled WGS sequence"/>
</dbReference>
<dbReference type="RefSeq" id="WP_390283685.1">
    <property type="nucleotide sequence ID" value="NZ_JBHUDI010000001.1"/>
</dbReference>
<organism evidence="1 2">
    <name type="scientific">Haloarchaeobius amylolyticus</name>
    <dbReference type="NCBI Taxonomy" id="1198296"/>
    <lineage>
        <taxon>Archaea</taxon>
        <taxon>Methanobacteriati</taxon>
        <taxon>Methanobacteriota</taxon>
        <taxon>Stenosarchaea group</taxon>
        <taxon>Halobacteria</taxon>
        <taxon>Halobacteriales</taxon>
        <taxon>Halorubellaceae</taxon>
        <taxon>Haloarchaeobius</taxon>
    </lineage>
</organism>
<evidence type="ECO:0000313" key="1">
    <source>
        <dbReference type="EMBL" id="MFD1562250.1"/>
    </source>
</evidence>
<proteinExistence type="predicted"/>
<reference evidence="1 2" key="1">
    <citation type="journal article" date="2019" name="Int. J. Syst. Evol. Microbiol.">
        <title>The Global Catalogue of Microorganisms (GCM) 10K type strain sequencing project: providing services to taxonomists for standard genome sequencing and annotation.</title>
        <authorList>
            <consortium name="The Broad Institute Genomics Platform"/>
            <consortium name="The Broad Institute Genome Sequencing Center for Infectious Disease"/>
            <person name="Wu L."/>
            <person name="Ma J."/>
        </authorList>
    </citation>
    <scope>NUCLEOTIDE SEQUENCE [LARGE SCALE GENOMIC DNA]</scope>
    <source>
        <strain evidence="1 2">CGMCC 1.12230</strain>
    </source>
</reference>
<name>A0ABD6BBW0_9EURY</name>
<evidence type="ECO:0000313" key="2">
    <source>
        <dbReference type="Proteomes" id="UP001597076"/>
    </source>
</evidence>